<protein>
    <submittedName>
        <fullName evidence="1">Uncharacterized protein LOC110059588</fullName>
    </submittedName>
</protein>
<dbReference type="Pfam" id="PF24764">
    <property type="entry name" value="rva_4"/>
    <property type="match status" value="1"/>
</dbReference>
<dbReference type="PANTHER" id="PTHR46791:SF4">
    <property type="match status" value="1"/>
</dbReference>
<name>A0A7D9HU21_PARCT</name>
<gene>
    <name evidence="1" type="ORF">PACLA_8A057607</name>
</gene>
<dbReference type="PROSITE" id="PS50994">
    <property type="entry name" value="INTEGRASE"/>
    <property type="match status" value="1"/>
</dbReference>
<dbReference type="Proteomes" id="UP001152795">
    <property type="component" value="Unassembled WGS sequence"/>
</dbReference>
<comment type="caution">
    <text evidence="1">The sequence shown here is derived from an EMBL/GenBank/DDBJ whole genome shotgun (WGS) entry which is preliminary data.</text>
</comment>
<dbReference type="SUPFAM" id="SSF53098">
    <property type="entry name" value="Ribonuclease H-like"/>
    <property type="match status" value="1"/>
</dbReference>
<proteinExistence type="predicted"/>
<dbReference type="InterPro" id="IPR058913">
    <property type="entry name" value="Integrase_dom_put"/>
</dbReference>
<dbReference type="InterPro" id="IPR036397">
    <property type="entry name" value="RNaseH_sf"/>
</dbReference>
<evidence type="ECO:0000313" key="2">
    <source>
        <dbReference type="Proteomes" id="UP001152795"/>
    </source>
</evidence>
<keyword evidence="2" id="KW-1185">Reference proteome</keyword>
<dbReference type="OrthoDB" id="5975479at2759"/>
<reference evidence="1" key="1">
    <citation type="submission" date="2020-04" db="EMBL/GenBank/DDBJ databases">
        <authorList>
            <person name="Alioto T."/>
            <person name="Alioto T."/>
            <person name="Gomez Garrido J."/>
        </authorList>
    </citation>
    <scope>NUCLEOTIDE SEQUENCE</scope>
    <source>
        <strain evidence="1">A484AB</strain>
    </source>
</reference>
<dbReference type="InterPro" id="IPR001584">
    <property type="entry name" value="Integrase_cat-core"/>
</dbReference>
<dbReference type="EMBL" id="CACRXK020002312">
    <property type="protein sequence ID" value="CAB3993701.1"/>
    <property type="molecule type" value="Genomic_DNA"/>
</dbReference>
<dbReference type="AlphaFoldDB" id="A0A7D9HU21"/>
<dbReference type="GO" id="GO:0015074">
    <property type="term" value="P:DNA integration"/>
    <property type="evidence" value="ECO:0007669"/>
    <property type="project" value="InterPro"/>
</dbReference>
<dbReference type="PANTHER" id="PTHR46791">
    <property type="entry name" value="EXPRESSED PROTEIN"/>
    <property type="match status" value="1"/>
</dbReference>
<dbReference type="InterPro" id="IPR012337">
    <property type="entry name" value="RNaseH-like_sf"/>
</dbReference>
<dbReference type="Gene3D" id="3.30.420.10">
    <property type="entry name" value="Ribonuclease H-like superfamily/Ribonuclease H"/>
    <property type="match status" value="1"/>
</dbReference>
<sequence length="353" mass="40118">MTVGQAESFSQITNDELDNLIKDILTITPQSGLGLIRGALRSRGLLVQRHRVISALQRLDPVTSALRMSRMIIRRKYNVPCPNVLWHIDGDHKLVQPFRFVIHGGIDGYSRLLVYIGVANNNRAATVLNLFREATRQYNWPSRVRSDKGLENIDVARAMLQVRGLNRGSIITGSSVHNQRIERLWREVNRLVVSRFRNIFLFLENHGVLDATNEVHLYCLHLVYIPLINNALREFKDQWNSHPITTEENFSPRQLWVQGMMQHVHDDYTAVRAVANGEVVDWDEYGIEEDGPIPDIQEGDLVSVPESTVVLSDDQVNTINNAIASVQHDDQGIDSYIVALATIGTFLTYHINQ</sequence>
<evidence type="ECO:0000313" key="1">
    <source>
        <dbReference type="EMBL" id="CAB3993701.1"/>
    </source>
</evidence>
<accession>A0A7D9HU21</accession>
<dbReference type="GO" id="GO:0003676">
    <property type="term" value="F:nucleic acid binding"/>
    <property type="evidence" value="ECO:0007669"/>
    <property type="project" value="InterPro"/>
</dbReference>
<organism evidence="1 2">
    <name type="scientific">Paramuricea clavata</name>
    <name type="common">Red gorgonian</name>
    <name type="synonym">Violescent sea-whip</name>
    <dbReference type="NCBI Taxonomy" id="317549"/>
    <lineage>
        <taxon>Eukaryota</taxon>
        <taxon>Metazoa</taxon>
        <taxon>Cnidaria</taxon>
        <taxon>Anthozoa</taxon>
        <taxon>Octocorallia</taxon>
        <taxon>Malacalcyonacea</taxon>
        <taxon>Plexauridae</taxon>
        <taxon>Paramuricea</taxon>
    </lineage>
</organism>